<accession>A0A0J6XE00</accession>
<dbReference type="InterPro" id="IPR032716">
    <property type="entry name" value="ACC_epsilon"/>
</dbReference>
<protein>
    <recommendedName>
        <fullName evidence="4">Acyl-CoA carboxylase subunit epsilon</fullName>
    </recommendedName>
</protein>
<dbReference type="AlphaFoldDB" id="A0A0J6XE00"/>
<evidence type="ECO:0000313" key="2">
    <source>
        <dbReference type="EMBL" id="KMO94155.1"/>
    </source>
</evidence>
<evidence type="ECO:0008006" key="4">
    <source>
        <dbReference type="Google" id="ProtNLM"/>
    </source>
</evidence>
<feature type="region of interest" description="Disordered" evidence="1">
    <location>
        <begin position="1"/>
        <end position="36"/>
    </location>
</feature>
<evidence type="ECO:0000256" key="1">
    <source>
        <dbReference type="SAM" id="MobiDB-lite"/>
    </source>
</evidence>
<reference evidence="2 3" key="1">
    <citation type="submission" date="2015-06" db="EMBL/GenBank/DDBJ databases">
        <title>Recapitulation of the evolution of biosynthetic gene clusters reveals hidden chemical diversity on bacterial genomes.</title>
        <authorList>
            <person name="Cruz-Morales P."/>
            <person name="Martinez-Guerrero C."/>
            <person name="Morales-Escalante M.A."/>
            <person name="Yanez-Guerra L.A."/>
            <person name="Kopp J.F."/>
            <person name="Feldmann J."/>
            <person name="Ramos-Aboites H.E."/>
            <person name="Barona-Gomez F."/>
        </authorList>
    </citation>
    <scope>NUCLEOTIDE SEQUENCE [LARGE SCALE GENOMIC DNA]</scope>
    <source>
        <strain evidence="2 3">ATCC 31245</strain>
    </source>
</reference>
<dbReference type="Pfam" id="PF13822">
    <property type="entry name" value="ACC_epsilon"/>
    <property type="match status" value="1"/>
</dbReference>
<organism evidence="2 3">
    <name type="scientific">Streptomyces roseus</name>
    <dbReference type="NCBI Taxonomy" id="66430"/>
    <lineage>
        <taxon>Bacteria</taxon>
        <taxon>Bacillati</taxon>
        <taxon>Actinomycetota</taxon>
        <taxon>Actinomycetes</taxon>
        <taxon>Kitasatosporales</taxon>
        <taxon>Streptomycetaceae</taxon>
        <taxon>Streptomyces</taxon>
    </lineage>
</organism>
<dbReference type="STRING" id="66430.ACS04_30985"/>
<dbReference type="RefSeq" id="WP_048480129.1">
    <property type="nucleotide sequence ID" value="NZ_JBIRUD010000019.1"/>
</dbReference>
<keyword evidence="3" id="KW-1185">Reference proteome</keyword>
<sequence>MTAPTPEPTPGPTPDATAGPTPGATPGPTPDAAGDMSALTLAASLRITKGNPTAEEVAALAVLLTARLRLQSEAQSSQTEARVHKLPLRPRPSFIAPGAWAS</sequence>
<dbReference type="GO" id="GO:0003989">
    <property type="term" value="F:acetyl-CoA carboxylase activity"/>
    <property type="evidence" value="ECO:0007669"/>
    <property type="project" value="InterPro"/>
</dbReference>
<proteinExistence type="predicted"/>
<comment type="caution">
    <text evidence="2">The sequence shown here is derived from an EMBL/GenBank/DDBJ whole genome shotgun (WGS) entry which is preliminary data.</text>
</comment>
<dbReference type="PATRIC" id="fig|66430.4.peg.2528"/>
<dbReference type="Proteomes" id="UP000035932">
    <property type="component" value="Unassembled WGS sequence"/>
</dbReference>
<dbReference type="EMBL" id="LFML01000149">
    <property type="protein sequence ID" value="KMO94155.1"/>
    <property type="molecule type" value="Genomic_DNA"/>
</dbReference>
<name>A0A0J6XE00_9ACTN</name>
<evidence type="ECO:0000313" key="3">
    <source>
        <dbReference type="Proteomes" id="UP000035932"/>
    </source>
</evidence>
<feature type="compositionally biased region" description="Pro residues" evidence="1">
    <location>
        <begin position="1"/>
        <end position="13"/>
    </location>
</feature>
<dbReference type="OrthoDB" id="4334825at2"/>
<dbReference type="GO" id="GO:0004658">
    <property type="term" value="F:propionyl-CoA carboxylase activity"/>
    <property type="evidence" value="ECO:0007669"/>
    <property type="project" value="InterPro"/>
</dbReference>
<gene>
    <name evidence="2" type="ORF">ACS04_30985</name>
</gene>